<gene>
    <name evidence="3" type="ORF">CLH61_08065</name>
</gene>
<evidence type="ECO:0000256" key="1">
    <source>
        <dbReference type="SAM" id="MobiDB-lite"/>
    </source>
</evidence>
<evidence type="ECO:0000313" key="4">
    <source>
        <dbReference type="Proteomes" id="UP000231409"/>
    </source>
</evidence>
<comment type="caution">
    <text evidence="3">The sequence shown here is derived from an EMBL/GenBank/DDBJ whole genome shotgun (WGS) entry which is preliminary data.</text>
</comment>
<dbReference type="EMBL" id="NTFH01000006">
    <property type="protein sequence ID" value="PHQ15611.1"/>
    <property type="molecule type" value="Genomic_DNA"/>
</dbReference>
<accession>A0A2G1UM88</accession>
<sequence length="142" mass="15763">MNFDQFRRLGRKGKGAGSGQQAKGLQDNEPGFGSDYGMHVRSDRFIKTLKGWYARTREQEDLGPFESWAEASEALEDYIRGCKRLTARHFSSPTHYGIQIHDPDTCTKALCAVCIEAKLHFIEASGSAAKGRTAPARDDDGH</sequence>
<organism evidence="3 4">
    <name type="scientific">Marinobacter profundi</name>
    <dbReference type="NCBI Taxonomy" id="2666256"/>
    <lineage>
        <taxon>Bacteria</taxon>
        <taxon>Pseudomonadati</taxon>
        <taxon>Pseudomonadota</taxon>
        <taxon>Gammaproteobacteria</taxon>
        <taxon>Pseudomonadales</taxon>
        <taxon>Marinobacteraceae</taxon>
        <taxon>Marinobacter</taxon>
    </lineage>
</organism>
<reference evidence="3 4" key="1">
    <citation type="submission" date="2017-09" db="EMBL/GenBank/DDBJ databases">
        <title>The draft genome sequences of Marinobacter sp. PWS21.</title>
        <authorList>
            <person name="Cao J."/>
        </authorList>
    </citation>
    <scope>NUCLEOTIDE SEQUENCE [LARGE SCALE GENOMIC DNA]</scope>
    <source>
        <strain evidence="3 4">PWS21</strain>
    </source>
</reference>
<protein>
    <recommendedName>
        <fullName evidence="2">DUF6316 domain-containing protein</fullName>
    </recommendedName>
</protein>
<feature type="region of interest" description="Disordered" evidence="1">
    <location>
        <begin position="8"/>
        <end position="38"/>
    </location>
</feature>
<dbReference type="AlphaFoldDB" id="A0A2G1UM88"/>
<evidence type="ECO:0000259" key="2">
    <source>
        <dbReference type="Pfam" id="PF19837"/>
    </source>
</evidence>
<dbReference type="RefSeq" id="WP_099614185.1">
    <property type="nucleotide sequence ID" value="NZ_KZ319369.1"/>
</dbReference>
<dbReference type="Pfam" id="PF19837">
    <property type="entry name" value="DUF6316"/>
    <property type="match status" value="1"/>
</dbReference>
<dbReference type="InterPro" id="IPR045630">
    <property type="entry name" value="DUF6316"/>
</dbReference>
<feature type="domain" description="DUF6316" evidence="2">
    <location>
        <begin position="37"/>
        <end position="81"/>
    </location>
</feature>
<evidence type="ECO:0000313" key="3">
    <source>
        <dbReference type="EMBL" id="PHQ15611.1"/>
    </source>
</evidence>
<name>A0A2G1UM88_9GAMM</name>
<dbReference type="Proteomes" id="UP000231409">
    <property type="component" value="Unassembled WGS sequence"/>
</dbReference>
<keyword evidence="4" id="KW-1185">Reference proteome</keyword>
<proteinExistence type="predicted"/>